<feature type="transmembrane region" description="Helical" evidence="1">
    <location>
        <begin position="529"/>
        <end position="547"/>
    </location>
</feature>
<sequence length="1026" mass="112413">MFEKIIERSKITLMFLLIAVIIGALTLVTLPQREVPEFAFDIGNISTVYPGATPEEVEQQVTIPLEDAVESIEGIDSKSSVSTSGFSNITVELVDGVNQTEVFTDIQQAINGALGDLPDEAQDPDFTQAQTIGALSSYHLLADSREDLYEVRDIVHDWQREIERMMDINRTDVKGFPDQQFRVNIDSEEMFERGLQFPDVIDAIESELNTSPLGIEERNGENVQLSLTTLDELDDIAGIFVANDFEGDAVYLEDIAEVGLMHETPSDLITYEETPALSFTVFSEGGVNIPQIHDQVDERMMELKEELPDEVSLELFYTQKTIVDEIFGDLSLSFSLAVLSVILVTLLGLNVSSAVIVALAIPTSVLIGLIPLPFFQVDLNQISIIGIIIALGILVDDGIVVGDNIRNKYKAGMAPVEGALKGSKEVRTSIITSTLTVVFTFLPLVFIQGGNGDFIRALPTVLITTIIASTIVALTLVPIFLIWRQKKQYRAKKKRISQRDGLLGKQFDKLADWYSDTLLTRVVRHPWKVSIVGFVITTAFYGLIPFIPVEFFPSTDRDEVTLDVRMPAGTTIEETQSTLNEIRERILEEDEHVYETAVYAGGGLPPLFGDGISNSGEETGNLLLRVNREEQSANETIDRWTPILQEEFGFAEPELTTIEAGPPVGAPIAITLQGPDVNTLIDLSNELQERVNEIPESGTVRDDMGPLRPTVVYEPVREELEENSIRMRDISEQISLRTDGLPLLTFRTAEESVGIQLLLDAVEDGEGVDLSEIVLPAENGGGEDGGAPELIGLDELLTEAGSEEIPQIIRDDSTRTITVRVFPSSEDDNGLEDQIETITEELQADAGSDYTVSLGGETEARTDFIIELFTLFILVLFLIYIVMAIQFYSLTMPLLVMSTVHIAGAGAVIGLFLTQTGLGFMALMGIVSLAGIVVRNSIVLLEFIKQRRAEGMGIKESVIEAGRVRLRPILLTAFTAIGALTPVALSGDVLFVPLAISIISGLLFSAMITVIIVPAVYTAFATKFGK</sequence>
<protein>
    <submittedName>
        <fullName evidence="2">Acriflavin resistance protein</fullName>
    </submittedName>
</protein>
<gene>
    <name evidence="2" type="ordered locus">Bsel_0493</name>
</gene>
<keyword evidence="1" id="KW-1133">Transmembrane helix</keyword>
<feature type="transmembrane region" description="Helical" evidence="1">
    <location>
        <begin position="381"/>
        <end position="401"/>
    </location>
</feature>
<dbReference type="InterPro" id="IPR027463">
    <property type="entry name" value="AcrB_DN_DC_subdom"/>
</dbReference>
<feature type="transmembrane region" description="Helical" evidence="1">
    <location>
        <begin position="964"/>
        <end position="985"/>
    </location>
</feature>
<dbReference type="PANTHER" id="PTHR32063:SF18">
    <property type="entry name" value="CATION EFFLUX SYSTEM PROTEIN"/>
    <property type="match status" value="1"/>
</dbReference>
<dbReference type="PRINTS" id="PR00702">
    <property type="entry name" value="ACRIFLAVINRP"/>
</dbReference>
<dbReference type="Gene3D" id="3.30.70.1440">
    <property type="entry name" value="Multidrug efflux transporter AcrB pore domain"/>
    <property type="match status" value="1"/>
</dbReference>
<dbReference type="EMBL" id="CP001791">
    <property type="protein sequence ID" value="ADH98029.1"/>
    <property type="molecule type" value="Genomic_DNA"/>
</dbReference>
<organism evidence="2 3">
    <name type="scientific">Bacillus selenitireducens (strain ATCC 700615 / DSM 15326 / MLS10)</name>
    <dbReference type="NCBI Taxonomy" id="439292"/>
    <lineage>
        <taxon>Bacteria</taxon>
        <taxon>Bacillati</taxon>
        <taxon>Bacillota</taxon>
        <taxon>Bacilli</taxon>
        <taxon>Bacillales</taxon>
        <taxon>Bacillaceae</taxon>
        <taxon>Salisediminibacterium</taxon>
    </lineage>
</organism>
<dbReference type="STRING" id="439292.Bsel_0493"/>
<feature type="transmembrane region" description="Helical" evidence="1">
    <location>
        <begin position="330"/>
        <end position="349"/>
    </location>
</feature>
<feature type="transmembrane region" description="Helical" evidence="1">
    <location>
        <begin position="461"/>
        <end position="483"/>
    </location>
</feature>
<feature type="transmembrane region" description="Helical" evidence="1">
    <location>
        <begin position="430"/>
        <end position="449"/>
    </location>
</feature>
<keyword evidence="3" id="KW-1185">Reference proteome</keyword>
<feature type="transmembrane region" description="Helical" evidence="1">
    <location>
        <begin position="356"/>
        <end position="375"/>
    </location>
</feature>
<dbReference type="SUPFAM" id="SSF82866">
    <property type="entry name" value="Multidrug efflux transporter AcrB transmembrane domain"/>
    <property type="match status" value="2"/>
</dbReference>
<dbReference type="PANTHER" id="PTHR32063">
    <property type="match status" value="1"/>
</dbReference>
<evidence type="ECO:0000256" key="1">
    <source>
        <dbReference type="SAM" id="Phobius"/>
    </source>
</evidence>
<dbReference type="HOGENOM" id="CLU_002755_1_2_9"/>
<accession>D6XXH2</accession>
<dbReference type="Gene3D" id="3.30.70.1430">
    <property type="entry name" value="Multidrug efflux transporter AcrB pore domain"/>
    <property type="match status" value="2"/>
</dbReference>
<feature type="transmembrane region" description="Helical" evidence="1">
    <location>
        <begin position="991"/>
        <end position="1020"/>
    </location>
</feature>
<dbReference type="KEGG" id="bse:Bsel_0493"/>
<dbReference type="RefSeq" id="WP_013171458.1">
    <property type="nucleotide sequence ID" value="NC_014219.1"/>
</dbReference>
<dbReference type="OrthoDB" id="9757876at2"/>
<dbReference type="GO" id="GO:0005886">
    <property type="term" value="C:plasma membrane"/>
    <property type="evidence" value="ECO:0007669"/>
    <property type="project" value="TreeGrafter"/>
</dbReference>
<dbReference type="GO" id="GO:0042910">
    <property type="term" value="F:xenobiotic transmembrane transporter activity"/>
    <property type="evidence" value="ECO:0007669"/>
    <property type="project" value="TreeGrafter"/>
</dbReference>
<dbReference type="SUPFAM" id="SSF82714">
    <property type="entry name" value="Multidrug efflux transporter AcrB TolC docking domain, DN and DC subdomains"/>
    <property type="match status" value="1"/>
</dbReference>
<dbReference type="AlphaFoldDB" id="D6XXH2"/>
<feature type="transmembrane region" description="Helical" evidence="1">
    <location>
        <begin position="12"/>
        <end position="30"/>
    </location>
</feature>
<feature type="transmembrane region" description="Helical" evidence="1">
    <location>
        <begin position="894"/>
        <end position="914"/>
    </location>
</feature>
<evidence type="ECO:0000313" key="3">
    <source>
        <dbReference type="Proteomes" id="UP000000271"/>
    </source>
</evidence>
<dbReference type="SUPFAM" id="SSF82693">
    <property type="entry name" value="Multidrug efflux transporter AcrB pore domain, PN1, PN2, PC1 and PC2 subdomains"/>
    <property type="match status" value="3"/>
</dbReference>
<name>D6XXH2_BACIE</name>
<dbReference type="Proteomes" id="UP000000271">
    <property type="component" value="Chromosome"/>
</dbReference>
<dbReference type="Gene3D" id="3.30.2090.10">
    <property type="entry name" value="Multidrug efflux transporter AcrB TolC docking domain, DN and DC subdomains"/>
    <property type="match status" value="2"/>
</dbReference>
<keyword evidence="1" id="KW-0472">Membrane</keyword>
<dbReference type="Pfam" id="PF00873">
    <property type="entry name" value="ACR_tran"/>
    <property type="match status" value="1"/>
</dbReference>
<dbReference type="Gene3D" id="3.30.70.1320">
    <property type="entry name" value="Multidrug efflux transporter AcrB pore domain like"/>
    <property type="match status" value="1"/>
</dbReference>
<dbReference type="Gene3D" id="1.20.1640.10">
    <property type="entry name" value="Multidrug efflux transporter AcrB transmembrane domain"/>
    <property type="match status" value="2"/>
</dbReference>
<feature type="transmembrane region" description="Helical" evidence="1">
    <location>
        <begin position="864"/>
        <end position="882"/>
    </location>
</feature>
<evidence type="ECO:0000313" key="2">
    <source>
        <dbReference type="EMBL" id="ADH98029.1"/>
    </source>
</evidence>
<keyword evidence="1" id="KW-0812">Transmembrane</keyword>
<reference evidence="2" key="1">
    <citation type="submission" date="2009-10" db="EMBL/GenBank/DDBJ databases">
        <title>Complete sequence of Bacillus selenitireducens MLS10.</title>
        <authorList>
            <consortium name="US DOE Joint Genome Institute"/>
            <person name="Lucas S."/>
            <person name="Copeland A."/>
            <person name="Lapidus A."/>
            <person name="Glavina del Rio T."/>
            <person name="Dalin E."/>
            <person name="Tice H."/>
            <person name="Bruce D."/>
            <person name="Goodwin L."/>
            <person name="Pitluck S."/>
            <person name="Sims D."/>
            <person name="Brettin T."/>
            <person name="Detter J.C."/>
            <person name="Han C."/>
            <person name="Larimer F."/>
            <person name="Land M."/>
            <person name="Hauser L."/>
            <person name="Kyrpides N."/>
            <person name="Ovchinnikova G."/>
            <person name="Stolz J."/>
        </authorList>
    </citation>
    <scope>NUCLEOTIDE SEQUENCE [LARGE SCALE GENOMIC DNA]</scope>
    <source>
        <strain evidence="2">MLS10</strain>
    </source>
</reference>
<proteinExistence type="predicted"/>
<feature type="transmembrane region" description="Helical" evidence="1">
    <location>
        <begin position="920"/>
        <end position="944"/>
    </location>
</feature>
<dbReference type="eggNOG" id="COG0841">
    <property type="taxonomic scope" value="Bacteria"/>
</dbReference>
<dbReference type="InterPro" id="IPR001036">
    <property type="entry name" value="Acrflvin-R"/>
</dbReference>